<dbReference type="InterPro" id="IPR051675">
    <property type="entry name" value="Endo/Exo/Phosphatase_dom_1"/>
</dbReference>
<keyword evidence="3" id="KW-0408">Iron</keyword>
<dbReference type="Gene3D" id="1.10.150.320">
    <property type="entry name" value="Photosystem II 12 kDa extrinsic protein"/>
    <property type="match status" value="1"/>
</dbReference>
<dbReference type="NCBIfam" id="TIGR03916">
    <property type="entry name" value="rSAM_link_UDG"/>
    <property type="match status" value="1"/>
</dbReference>
<protein>
    <submittedName>
        <fullName evidence="6">Putative DNA modification/repair radical SAM protein</fullName>
    </submittedName>
</protein>
<reference evidence="7" key="1">
    <citation type="submission" date="2016-11" db="EMBL/GenBank/DDBJ databases">
        <authorList>
            <person name="Varghese N."/>
            <person name="Submissions S."/>
        </authorList>
    </citation>
    <scope>NUCLEOTIDE SEQUENCE [LARGE SCALE GENOMIC DNA]</scope>
    <source>
        <strain evidence="7">DSM 15807</strain>
    </source>
</reference>
<dbReference type="EMBL" id="FQXN01000005">
    <property type="protein sequence ID" value="SHH51575.1"/>
    <property type="molecule type" value="Genomic_DNA"/>
</dbReference>
<dbReference type="SFLD" id="SFLDS00029">
    <property type="entry name" value="Radical_SAM"/>
    <property type="match status" value="1"/>
</dbReference>
<dbReference type="SUPFAM" id="SSF47781">
    <property type="entry name" value="RuvA domain 2-like"/>
    <property type="match status" value="1"/>
</dbReference>
<dbReference type="InterPro" id="IPR010994">
    <property type="entry name" value="RuvA_2-like"/>
</dbReference>
<sequence length="393" mass="45360">MNLDKKLKILISSAKYDVACSSIYLKNRNFLNLGYSSKCVPLLKVLFSNACIYDCAYCINRKSNNIPRATFSVNELVNITISFYKKNYTKGLFLSSAIIKNPDYTMEQMIKVVKKLRTKEKFNGYIHLKIIPGVDEKLIEEAGLYADRLSINVEFPTKKSLKFLAPDKEPESIQKPLIVSSKKYIETISEVKKYKHAKLFSPAGQTTQLIVGATPESDKKILSFADKLYKDYKLKRVYYSAYIAVNYDKKLPTTSESQIRENRLYQADFLIRLYNFRIEELFEKSERLDLKIDPKTKWAINHPEFFPIEINSASYDELIRVPGIGIKTAKLIIKARKLSSLNFDNLIKIGVLLKKAKYFITCNGKKYNNLERSTPLFSINFSKEEDKTECFSL</sequence>
<dbReference type="InterPro" id="IPR007197">
    <property type="entry name" value="rSAM"/>
</dbReference>
<keyword evidence="4" id="KW-0411">Iron-sulfur</keyword>
<evidence type="ECO:0000256" key="1">
    <source>
        <dbReference type="ARBA" id="ARBA00022691"/>
    </source>
</evidence>
<dbReference type="GO" id="GO:0046872">
    <property type="term" value="F:metal ion binding"/>
    <property type="evidence" value="ECO:0007669"/>
    <property type="project" value="UniProtKB-KW"/>
</dbReference>
<dbReference type="InterPro" id="IPR058240">
    <property type="entry name" value="rSAM_sf"/>
</dbReference>
<evidence type="ECO:0000256" key="4">
    <source>
        <dbReference type="ARBA" id="ARBA00023014"/>
    </source>
</evidence>
<evidence type="ECO:0000259" key="5">
    <source>
        <dbReference type="Pfam" id="PF04055"/>
    </source>
</evidence>
<dbReference type="Pfam" id="PF04055">
    <property type="entry name" value="Radical_SAM"/>
    <property type="match status" value="1"/>
</dbReference>
<dbReference type="SFLD" id="SFLDG01102">
    <property type="entry name" value="Uncharacterised_Radical_SAM_Su"/>
    <property type="match status" value="1"/>
</dbReference>
<dbReference type="PANTHER" id="PTHR21180">
    <property type="entry name" value="ENDONUCLEASE/EXONUCLEASE/PHOSPHATASE FAMILY DOMAIN-CONTAINING PROTEIN 1"/>
    <property type="match status" value="1"/>
</dbReference>
<feature type="domain" description="Radical SAM core" evidence="5">
    <location>
        <begin position="46"/>
        <end position="227"/>
    </location>
</feature>
<dbReference type="Proteomes" id="UP000242592">
    <property type="component" value="Unassembled WGS sequence"/>
</dbReference>
<keyword evidence="2" id="KW-0479">Metal-binding</keyword>
<keyword evidence="1" id="KW-0949">S-adenosyl-L-methionine</keyword>
<accession>A0A1M5TL85</accession>
<dbReference type="InterPro" id="IPR023874">
    <property type="entry name" value="DNA_rSAM_put"/>
</dbReference>
<dbReference type="PANTHER" id="PTHR21180:SF9">
    <property type="entry name" value="TYPE II SECRETION SYSTEM PROTEIN K"/>
    <property type="match status" value="1"/>
</dbReference>
<dbReference type="OrthoDB" id="9801154at2"/>
<evidence type="ECO:0000313" key="7">
    <source>
        <dbReference type="Proteomes" id="UP000242592"/>
    </source>
</evidence>
<dbReference type="Pfam" id="PF12836">
    <property type="entry name" value="HHH_3"/>
    <property type="match status" value="1"/>
</dbReference>
<evidence type="ECO:0000313" key="6">
    <source>
        <dbReference type="EMBL" id="SHH51575.1"/>
    </source>
</evidence>
<dbReference type="GO" id="GO:0003824">
    <property type="term" value="F:catalytic activity"/>
    <property type="evidence" value="ECO:0007669"/>
    <property type="project" value="InterPro"/>
</dbReference>
<proteinExistence type="predicted"/>
<evidence type="ECO:0000256" key="3">
    <source>
        <dbReference type="ARBA" id="ARBA00023004"/>
    </source>
</evidence>
<organism evidence="6 7">
    <name type="scientific">Thermosipho atlanticus DSM 15807</name>
    <dbReference type="NCBI Taxonomy" id="1123380"/>
    <lineage>
        <taxon>Bacteria</taxon>
        <taxon>Thermotogati</taxon>
        <taxon>Thermotogota</taxon>
        <taxon>Thermotogae</taxon>
        <taxon>Thermotogales</taxon>
        <taxon>Fervidobacteriaceae</taxon>
        <taxon>Thermosipho</taxon>
    </lineage>
</organism>
<dbReference type="AlphaFoldDB" id="A0A1M5TL85"/>
<dbReference type="InterPro" id="IPR013785">
    <property type="entry name" value="Aldolase_TIM"/>
</dbReference>
<dbReference type="SUPFAM" id="SSF102114">
    <property type="entry name" value="Radical SAM enzymes"/>
    <property type="match status" value="1"/>
</dbReference>
<dbReference type="RefSeq" id="WP_073073488.1">
    <property type="nucleotide sequence ID" value="NZ_FQXN01000005.1"/>
</dbReference>
<dbReference type="Gene3D" id="3.20.20.70">
    <property type="entry name" value="Aldolase class I"/>
    <property type="match status" value="1"/>
</dbReference>
<dbReference type="GO" id="GO:0051536">
    <property type="term" value="F:iron-sulfur cluster binding"/>
    <property type="evidence" value="ECO:0007669"/>
    <property type="project" value="UniProtKB-KW"/>
</dbReference>
<evidence type="ECO:0000256" key="2">
    <source>
        <dbReference type="ARBA" id="ARBA00022723"/>
    </source>
</evidence>
<name>A0A1M5TL85_9BACT</name>
<keyword evidence="7" id="KW-1185">Reference proteome</keyword>
<gene>
    <name evidence="6" type="ORF">SAMN02745199_1384</name>
</gene>